<keyword evidence="5" id="KW-0732">Signal</keyword>
<keyword evidence="6" id="KW-0812">Transmembrane</keyword>
<evidence type="ECO:0000313" key="8">
    <source>
        <dbReference type="EMBL" id="BCQ32811.1"/>
    </source>
</evidence>
<evidence type="ECO:0000256" key="3">
    <source>
        <dbReference type="ARBA" id="ARBA00022448"/>
    </source>
</evidence>
<feature type="transmembrane region" description="Helical" evidence="6">
    <location>
        <begin position="38"/>
        <end position="57"/>
    </location>
</feature>
<reference evidence="8 9" key="1">
    <citation type="submission" date="2021-01" db="EMBL/GenBank/DDBJ databases">
        <title>Complete genome sequence of Erwinia rhapontici MAFF 311153.</title>
        <authorList>
            <person name="Morohoshi T."/>
            <person name="Someya N."/>
        </authorList>
    </citation>
    <scope>NUCLEOTIDE SEQUENCE [LARGE SCALE GENOMIC DNA]</scope>
    <source>
        <strain evidence="8 9">MAFF 311153</strain>
    </source>
</reference>
<name>A0ABM7MUH2_ERWRD</name>
<keyword evidence="6" id="KW-1133">Transmembrane helix</keyword>
<organism evidence="8 9">
    <name type="scientific">Erwinia rhapontici</name>
    <name type="common">Pectobacterium rhapontici</name>
    <dbReference type="NCBI Taxonomy" id="55212"/>
    <lineage>
        <taxon>Bacteria</taxon>
        <taxon>Pseudomonadati</taxon>
        <taxon>Pseudomonadota</taxon>
        <taxon>Gammaproteobacteria</taxon>
        <taxon>Enterobacterales</taxon>
        <taxon>Erwiniaceae</taxon>
        <taxon>Erwinia</taxon>
    </lineage>
</organism>
<comment type="subcellular location">
    <subcellularLocation>
        <location evidence="1">Cell envelope</location>
    </subcellularLocation>
</comment>
<dbReference type="Gene3D" id="3.40.50.1980">
    <property type="entry name" value="Nitrogenase molybdenum iron protein domain"/>
    <property type="match status" value="2"/>
</dbReference>
<evidence type="ECO:0000256" key="5">
    <source>
        <dbReference type="ARBA" id="ARBA00022729"/>
    </source>
</evidence>
<feature type="domain" description="Fe/B12 periplasmic-binding" evidence="7">
    <location>
        <begin position="35"/>
        <end position="298"/>
    </location>
</feature>
<keyword evidence="6" id="KW-0472">Membrane</keyword>
<dbReference type="PRINTS" id="PR01715">
    <property type="entry name" value="FERRIBNDNGPP"/>
</dbReference>
<proteinExistence type="inferred from homology"/>
<keyword evidence="4" id="KW-0410">Iron transport</keyword>
<dbReference type="InterPro" id="IPR002491">
    <property type="entry name" value="ABC_transptr_periplasmic_BD"/>
</dbReference>
<dbReference type="RefSeq" id="WP_159338367.1">
    <property type="nucleotide sequence ID" value="NZ_AP024329.1"/>
</dbReference>
<keyword evidence="3" id="KW-0813">Transport</keyword>
<dbReference type="PANTHER" id="PTHR30532">
    <property type="entry name" value="IRON III DICITRATE-BINDING PERIPLASMIC PROTEIN"/>
    <property type="match status" value="1"/>
</dbReference>
<protein>
    <submittedName>
        <fullName evidence="8">ABC transporter substrate-binding protein</fullName>
    </submittedName>
</protein>
<evidence type="ECO:0000259" key="7">
    <source>
        <dbReference type="PROSITE" id="PS50983"/>
    </source>
</evidence>
<dbReference type="Proteomes" id="UP000677515">
    <property type="component" value="Chromosome"/>
</dbReference>
<dbReference type="GeneID" id="99864463"/>
<dbReference type="EMBL" id="AP024329">
    <property type="protein sequence ID" value="BCQ32811.1"/>
    <property type="molecule type" value="Genomic_DNA"/>
</dbReference>
<sequence>MSQGLWRRRDCLKALLLAPLAFSRDLYAQPLATDRIVAINWAAAELMLTLGITPLAISDSGYFRRRIPDPVLPAVVRDIGPYWEPNLEYLAQLRPSLILSDALSPSILAALARIAPVEVVNIYPAEGDAWQSLCDWLLPLAARLNRLAQAQQLLDAASQHLADLRQQLATRARPKVCVAVLNQDGKHATVYGQHSLVQCVLDRLGLVNAWQQPGNRIGLANVSIDRLATLADTRLFYSELPTTADRLRKARQSSALWQHLPLVQQGDAVPLPPFFPFGGVRTALRLADSLALRLLSEP</sequence>
<dbReference type="Pfam" id="PF01497">
    <property type="entry name" value="Peripla_BP_2"/>
    <property type="match status" value="1"/>
</dbReference>
<accession>A0ABM7MUH2</accession>
<keyword evidence="9" id="KW-1185">Reference proteome</keyword>
<dbReference type="SUPFAM" id="SSF53807">
    <property type="entry name" value="Helical backbone' metal receptor"/>
    <property type="match status" value="1"/>
</dbReference>
<comment type="similarity">
    <text evidence="2">Belongs to the bacterial solute-binding protein 8 family.</text>
</comment>
<evidence type="ECO:0000256" key="2">
    <source>
        <dbReference type="ARBA" id="ARBA00008814"/>
    </source>
</evidence>
<gene>
    <name evidence="8" type="ORF">ERHA53_01540</name>
</gene>
<keyword evidence="4" id="KW-0408">Iron</keyword>
<evidence type="ECO:0000256" key="4">
    <source>
        <dbReference type="ARBA" id="ARBA00022496"/>
    </source>
</evidence>
<keyword evidence="4" id="KW-0406">Ion transport</keyword>
<dbReference type="InterPro" id="IPR051313">
    <property type="entry name" value="Bact_iron-sidero_bind"/>
</dbReference>
<evidence type="ECO:0000256" key="1">
    <source>
        <dbReference type="ARBA" id="ARBA00004196"/>
    </source>
</evidence>
<evidence type="ECO:0000313" key="9">
    <source>
        <dbReference type="Proteomes" id="UP000677515"/>
    </source>
</evidence>
<evidence type="ECO:0000256" key="6">
    <source>
        <dbReference type="SAM" id="Phobius"/>
    </source>
</evidence>
<dbReference type="PROSITE" id="PS50983">
    <property type="entry name" value="FE_B12_PBP"/>
    <property type="match status" value="1"/>
</dbReference>
<dbReference type="PANTHER" id="PTHR30532:SF1">
    <property type="entry name" value="IRON(3+)-HYDROXAMATE-BINDING PROTEIN FHUD"/>
    <property type="match status" value="1"/>
</dbReference>